<dbReference type="PROSITE" id="PS51257">
    <property type="entry name" value="PROKAR_LIPOPROTEIN"/>
    <property type="match status" value="1"/>
</dbReference>
<dbReference type="SUPFAM" id="SSF56954">
    <property type="entry name" value="Outer membrane efflux proteins (OEP)"/>
    <property type="match status" value="1"/>
</dbReference>
<name>A0A450XCZ9_9GAMM</name>
<evidence type="ECO:0000256" key="2">
    <source>
        <dbReference type="RuleBase" id="RU362097"/>
    </source>
</evidence>
<evidence type="ECO:0000256" key="1">
    <source>
        <dbReference type="ARBA" id="ARBA00007613"/>
    </source>
</evidence>
<evidence type="ECO:0000313" key="4">
    <source>
        <dbReference type="EMBL" id="VFK24559.1"/>
    </source>
</evidence>
<dbReference type="GO" id="GO:0015562">
    <property type="term" value="F:efflux transmembrane transporter activity"/>
    <property type="evidence" value="ECO:0007669"/>
    <property type="project" value="InterPro"/>
</dbReference>
<dbReference type="PANTHER" id="PTHR30203">
    <property type="entry name" value="OUTER MEMBRANE CATION EFFLUX PROTEIN"/>
    <property type="match status" value="1"/>
</dbReference>
<keyword evidence="2" id="KW-1134">Transmembrane beta strand</keyword>
<comment type="similarity">
    <text evidence="1 2">Belongs to the outer membrane factor (OMF) (TC 1.B.17) family.</text>
</comment>
<evidence type="ECO:0000313" key="5">
    <source>
        <dbReference type="EMBL" id="VFK27129.1"/>
    </source>
</evidence>
<dbReference type="PANTHER" id="PTHR30203:SF33">
    <property type="entry name" value="BLR4455 PROTEIN"/>
    <property type="match status" value="1"/>
</dbReference>
<proteinExistence type="inferred from homology"/>
<dbReference type="Pfam" id="PF02321">
    <property type="entry name" value="OEP"/>
    <property type="match status" value="2"/>
</dbReference>
<dbReference type="GO" id="GO:0009279">
    <property type="term" value="C:cell outer membrane"/>
    <property type="evidence" value="ECO:0007669"/>
    <property type="project" value="UniProtKB-SubCell"/>
</dbReference>
<keyword evidence="2 5" id="KW-0449">Lipoprotein</keyword>
<dbReference type="EMBL" id="CAADFQ010000002">
    <property type="protein sequence ID" value="VFK27129.1"/>
    <property type="molecule type" value="Genomic_DNA"/>
</dbReference>
<dbReference type="InterPro" id="IPR003423">
    <property type="entry name" value="OMP_efflux"/>
</dbReference>
<evidence type="ECO:0000313" key="6">
    <source>
        <dbReference type="EMBL" id="VFK74896.1"/>
    </source>
</evidence>
<evidence type="ECO:0000256" key="3">
    <source>
        <dbReference type="SAM" id="MobiDB-lite"/>
    </source>
</evidence>
<accession>A0A450XCZ9</accession>
<sequence length="470" mass="51930">MRFHRYLFVLFYLGTLAGCADPIRISGPSLKITVPEHWTAIHSPSPSPATKVNRDAPANTSADPIPSWVADFDAPALHTLVTKAIGKNFDLQAVQSRVQVARARARVEGAGEMPQFTVGLLTSRRKNGTTGTISNHLEFNMDMNWELDLWKRLDNSTKAAVAKASAQEAEYCMARLRLAADVANAWFDAIESEQQLILTEKTIASFQNSLDSIEQGYRLGIGSALDVRLARENLATARSQREIRARNRDTALRSLEILLGRYPAATRNLLHELPELRRAVPVGLPSELLNRRPDIIAAHARLLATDHNLAAARANRLPVIRLTASGGAASRELRDLISPDSLAWDLISALTQPLWDGGRRSAQTKIAAAQRQQAEAEYTVVALRAFREVESALMSEALLSRQEIALETATQEAKAASLLARDRYRQGLSDIMTLLSTQRRQFQAESSLLSIRKQRLSTRVSLYLALGGEF</sequence>
<organism evidence="5">
    <name type="scientific">Candidatus Kentrum sp. MB</name>
    <dbReference type="NCBI Taxonomy" id="2138164"/>
    <lineage>
        <taxon>Bacteria</taxon>
        <taxon>Pseudomonadati</taxon>
        <taxon>Pseudomonadota</taxon>
        <taxon>Gammaproteobacteria</taxon>
        <taxon>Candidatus Kentrum</taxon>
    </lineage>
</organism>
<dbReference type="NCBIfam" id="TIGR01845">
    <property type="entry name" value="outer_NodT"/>
    <property type="match status" value="1"/>
</dbReference>
<dbReference type="Gene3D" id="1.20.1600.10">
    <property type="entry name" value="Outer membrane efflux proteins (OEP)"/>
    <property type="match status" value="1"/>
</dbReference>
<dbReference type="InterPro" id="IPR010131">
    <property type="entry name" value="MdtP/NodT-like"/>
</dbReference>
<reference evidence="5" key="1">
    <citation type="submission" date="2019-02" db="EMBL/GenBank/DDBJ databases">
        <authorList>
            <person name="Gruber-Vodicka R. H."/>
            <person name="Seah K. B. B."/>
        </authorList>
    </citation>
    <scope>NUCLEOTIDE SEQUENCE</scope>
    <source>
        <strain evidence="4">BECK_BZ197</strain>
        <strain evidence="6">BECK_BZ198</strain>
        <strain evidence="5">BECK_BZ199</strain>
    </source>
</reference>
<feature type="region of interest" description="Disordered" evidence="3">
    <location>
        <begin position="41"/>
        <end position="60"/>
    </location>
</feature>
<comment type="subcellular location">
    <subcellularLocation>
        <location evidence="2">Cell outer membrane</location>
        <topology evidence="2">Lipid-anchor</topology>
    </subcellularLocation>
</comment>
<keyword evidence="2" id="KW-0472">Membrane</keyword>
<dbReference type="AlphaFoldDB" id="A0A450XCZ9"/>
<dbReference type="Gene3D" id="2.20.200.10">
    <property type="entry name" value="Outer membrane efflux proteins (OEP)"/>
    <property type="match status" value="1"/>
</dbReference>
<dbReference type="EMBL" id="CAADFO010000009">
    <property type="protein sequence ID" value="VFK24559.1"/>
    <property type="molecule type" value="Genomic_DNA"/>
</dbReference>
<keyword evidence="2" id="KW-0812">Transmembrane</keyword>
<keyword evidence="2" id="KW-0564">Palmitate</keyword>
<dbReference type="EMBL" id="CAADGH010000012">
    <property type="protein sequence ID" value="VFK74896.1"/>
    <property type="molecule type" value="Genomic_DNA"/>
</dbReference>
<protein>
    <submittedName>
        <fullName evidence="5">Efflux transporter, outer membrane factor (OMF) lipoprotein, NodT family</fullName>
    </submittedName>
</protein>
<gene>
    <name evidence="4" type="ORF">BECKMB1821G_GA0114241_10093</name>
    <name evidence="6" type="ORF">BECKMB1821H_GA0114242_10124</name>
    <name evidence="5" type="ORF">BECKMB1821I_GA0114274_100249</name>
</gene>